<organism evidence="1 2">
    <name type="scientific">Nonomuraea angiospora</name>
    <dbReference type="NCBI Taxonomy" id="46172"/>
    <lineage>
        <taxon>Bacteria</taxon>
        <taxon>Bacillati</taxon>
        <taxon>Actinomycetota</taxon>
        <taxon>Actinomycetes</taxon>
        <taxon>Streptosporangiales</taxon>
        <taxon>Streptosporangiaceae</taxon>
        <taxon>Nonomuraea</taxon>
    </lineage>
</organism>
<protein>
    <submittedName>
        <fullName evidence="1">Enamine deaminase RidA (YjgF/YER057c/UK114 family)</fullName>
    </submittedName>
</protein>
<dbReference type="EMBL" id="JADBEK010000001">
    <property type="protein sequence ID" value="MBE1583873.1"/>
    <property type="molecule type" value="Genomic_DNA"/>
</dbReference>
<accession>A0ABR9LUD7</accession>
<comment type="caution">
    <text evidence="1">The sequence shown here is derived from an EMBL/GenBank/DDBJ whole genome shotgun (WGS) entry which is preliminary data.</text>
</comment>
<gene>
    <name evidence="1" type="ORF">H4W80_002131</name>
</gene>
<evidence type="ECO:0000313" key="1">
    <source>
        <dbReference type="EMBL" id="MBE1583873.1"/>
    </source>
</evidence>
<proteinExistence type="predicted"/>
<name>A0ABR9LUD7_9ACTN</name>
<dbReference type="RefSeq" id="WP_192784905.1">
    <property type="nucleotide sequence ID" value="NZ_JADBEK010000001.1"/>
</dbReference>
<sequence length="46" mass="4764">MRPAGSANVLACLAGAGLGVSSLVKVTTFLLKREYADANSAIITRR</sequence>
<dbReference type="Proteomes" id="UP000633509">
    <property type="component" value="Unassembled WGS sequence"/>
</dbReference>
<keyword evidence="2" id="KW-1185">Reference proteome</keyword>
<reference evidence="1 2" key="1">
    <citation type="submission" date="2020-10" db="EMBL/GenBank/DDBJ databases">
        <title>Sequencing the genomes of 1000 actinobacteria strains.</title>
        <authorList>
            <person name="Klenk H.-P."/>
        </authorList>
    </citation>
    <scope>NUCLEOTIDE SEQUENCE [LARGE SCALE GENOMIC DNA]</scope>
    <source>
        <strain evidence="1 2">DSM 43173</strain>
    </source>
</reference>
<evidence type="ECO:0000313" key="2">
    <source>
        <dbReference type="Proteomes" id="UP000633509"/>
    </source>
</evidence>